<feature type="transmembrane region" description="Helical" evidence="18">
    <location>
        <begin position="229"/>
        <end position="246"/>
    </location>
</feature>
<feature type="region of interest" description="Disordered" evidence="17">
    <location>
        <begin position="288"/>
        <end position="329"/>
    </location>
</feature>
<evidence type="ECO:0000256" key="5">
    <source>
        <dbReference type="ARBA" id="ARBA00022538"/>
    </source>
</evidence>
<comment type="caution">
    <text evidence="20">The sequence shown here is derived from an EMBL/GenBank/DDBJ whole genome shotgun (WGS) entry which is preliminary data.</text>
</comment>
<dbReference type="FunFam" id="1.20.1420.30:FF:000009">
    <property type="entry name" value="sodium/potassium/calcium exchanger 5 isoform X2"/>
    <property type="match status" value="1"/>
</dbReference>
<comment type="subcellular location">
    <subcellularLocation>
        <location evidence="1">Membrane</location>
        <topology evidence="1">Multi-pass membrane protein</topology>
    </subcellularLocation>
</comment>
<dbReference type="OrthoDB" id="2127281at2759"/>
<dbReference type="InterPro" id="IPR044880">
    <property type="entry name" value="NCX_ion-bd_dom_sf"/>
</dbReference>
<evidence type="ECO:0000256" key="7">
    <source>
        <dbReference type="ARBA" id="ARBA00022692"/>
    </source>
</evidence>
<organism evidence="20 21">
    <name type="scientific">Intoshia linei</name>
    <dbReference type="NCBI Taxonomy" id="1819745"/>
    <lineage>
        <taxon>Eukaryota</taxon>
        <taxon>Metazoa</taxon>
        <taxon>Spiralia</taxon>
        <taxon>Lophotrochozoa</taxon>
        <taxon>Mesozoa</taxon>
        <taxon>Orthonectida</taxon>
        <taxon>Rhopaluridae</taxon>
        <taxon>Intoshia</taxon>
    </lineage>
</organism>
<comment type="similarity">
    <text evidence="2">Belongs to the Ca(2+):cation antiporter (CaCA) (TC 2.A.19) family. SLC24A subfamily.</text>
</comment>
<keyword evidence="8" id="KW-0732">Signal</keyword>
<feature type="transmembrane region" description="Helical" evidence="18">
    <location>
        <begin position="457"/>
        <end position="477"/>
    </location>
</feature>
<dbReference type="PANTHER" id="PTHR10846:SF8">
    <property type="entry name" value="INNER MEMBRANE PROTEIN YRBG"/>
    <property type="match status" value="1"/>
</dbReference>
<dbReference type="Proteomes" id="UP000078046">
    <property type="component" value="Unassembled WGS sequence"/>
</dbReference>
<name>A0A177BC51_9BILA</name>
<evidence type="ECO:0000256" key="16">
    <source>
        <dbReference type="ARBA" id="ARBA00023201"/>
    </source>
</evidence>
<feature type="transmembrane region" description="Helical" evidence="18">
    <location>
        <begin position="489"/>
        <end position="512"/>
    </location>
</feature>
<dbReference type="AlphaFoldDB" id="A0A177BC51"/>
<reference evidence="20 21" key="1">
    <citation type="submission" date="2016-04" db="EMBL/GenBank/DDBJ databases">
        <title>The genome of Intoshia linei affirms orthonectids as highly simplified spiralians.</title>
        <authorList>
            <person name="Mikhailov K.V."/>
            <person name="Slusarev G.S."/>
            <person name="Nikitin M.A."/>
            <person name="Logacheva M.D."/>
            <person name="Penin A."/>
            <person name="Aleoshin V."/>
            <person name="Panchin Y.V."/>
        </authorList>
    </citation>
    <scope>NUCLEOTIDE SEQUENCE [LARGE SCALE GENOMIC DNA]</scope>
    <source>
        <strain evidence="20">Intl2013</strain>
        <tissue evidence="20">Whole animal</tissue>
    </source>
</reference>
<dbReference type="GO" id="GO:0005886">
    <property type="term" value="C:plasma membrane"/>
    <property type="evidence" value="ECO:0007669"/>
    <property type="project" value="TreeGrafter"/>
</dbReference>
<keyword evidence="15 18" id="KW-0472">Membrane</keyword>
<sequence length="685" mass="77340">MSKLVVLNNSNACHCLGRTRKKKRIDIFNLINSYKPFRDIVNCVFLKIFTFTCSVLFLMVILSTNKYISMNYNSIQNQKFPQSNFREIHHQSRLLLQVNATTTIPPVHINVINTCELEKNNYYGLWICIYIVIIMTTFIAIAIICDDFFVPSLDAISEKMNLSEDVAGATFMAAGSSAPELFTSIVGVTYETDVGVGTIVGSALFNIFVIIAFTGLLSRELLCLDWKPLARDAFFYSLSIIFYIIFSLDGYFYHYESVCLLLLYVIYIIMMVFNPRLMTCLGKITSKTKKSVTPGNEKDENFQLKNKDEKSDSTQKGIIKRFSMGPGGHARRLSIISQKSDGYEKKNSQSKLNSVKSSKTITALQSGVRIEPLGEESEEISVIENGEDYDVKFSKDNDINENNQEKNIEVDQEVEGSHSEEEGLQLYCCNCCPRVRTEIPLSTKVRNEGGVLNWLKFILRWFIFIEAFPFVVLYSWTIPDCENEKYKKYFLVSFIVSVFWIAVISFAMVTAVTRLGCILSIDEYTMGLVFIAVGTSVPDAMSSILVAREGFGDMAVSNAIGSNVFDINLGLGLPFLIKILTDLGAPIDMLTSQERARNVAFASTGGLSRLRKRNITNPPPCKIWTNTFAATFSYIGNLHNQPICTFKNIIIHIPGNLCSIPHIRIHSRNILQTHTWHILLTKSYR</sequence>
<keyword evidence="6" id="KW-0109">Calcium transport</keyword>
<evidence type="ECO:0000256" key="13">
    <source>
        <dbReference type="ARBA" id="ARBA00023053"/>
    </source>
</evidence>
<evidence type="ECO:0000256" key="8">
    <source>
        <dbReference type="ARBA" id="ARBA00022729"/>
    </source>
</evidence>
<feature type="transmembrane region" description="Helical" evidence="18">
    <location>
        <begin position="40"/>
        <end position="62"/>
    </location>
</feature>
<evidence type="ECO:0000256" key="15">
    <source>
        <dbReference type="ARBA" id="ARBA00023136"/>
    </source>
</evidence>
<feature type="transmembrane region" description="Helical" evidence="18">
    <location>
        <begin position="166"/>
        <end position="190"/>
    </location>
</feature>
<evidence type="ECO:0000256" key="18">
    <source>
        <dbReference type="SAM" id="Phobius"/>
    </source>
</evidence>
<keyword evidence="10" id="KW-0769">Symport</keyword>
<keyword evidence="4" id="KW-0050">Antiport</keyword>
<dbReference type="GO" id="GO:0006874">
    <property type="term" value="P:intracellular calcium ion homeostasis"/>
    <property type="evidence" value="ECO:0007669"/>
    <property type="project" value="TreeGrafter"/>
</dbReference>
<keyword evidence="5" id="KW-0633">Potassium transport</keyword>
<feature type="compositionally biased region" description="Basic and acidic residues" evidence="17">
    <location>
        <begin position="296"/>
        <end position="313"/>
    </location>
</feature>
<keyword evidence="9" id="KW-0106">Calcium</keyword>
<dbReference type="GO" id="GO:0005262">
    <property type="term" value="F:calcium channel activity"/>
    <property type="evidence" value="ECO:0007669"/>
    <property type="project" value="TreeGrafter"/>
</dbReference>
<dbReference type="Pfam" id="PF01699">
    <property type="entry name" value="Na_Ca_ex"/>
    <property type="match status" value="2"/>
</dbReference>
<evidence type="ECO:0000256" key="9">
    <source>
        <dbReference type="ARBA" id="ARBA00022837"/>
    </source>
</evidence>
<feature type="transmembrane region" description="Helical" evidence="18">
    <location>
        <begin position="196"/>
        <end position="217"/>
    </location>
</feature>
<evidence type="ECO:0000256" key="11">
    <source>
        <dbReference type="ARBA" id="ARBA00022958"/>
    </source>
</evidence>
<dbReference type="GO" id="GO:0008273">
    <property type="term" value="F:calcium, potassium:sodium antiporter activity"/>
    <property type="evidence" value="ECO:0007669"/>
    <property type="project" value="TreeGrafter"/>
</dbReference>
<accession>A0A177BC51</accession>
<dbReference type="NCBIfam" id="TIGR00367">
    <property type="entry name" value="calcium/sodium antiporter"/>
    <property type="match status" value="1"/>
</dbReference>
<evidence type="ECO:0000256" key="17">
    <source>
        <dbReference type="SAM" id="MobiDB-lite"/>
    </source>
</evidence>
<feature type="domain" description="Sodium/calcium exchanger membrane region" evidence="19">
    <location>
        <begin position="132"/>
        <end position="272"/>
    </location>
</feature>
<evidence type="ECO:0000256" key="4">
    <source>
        <dbReference type="ARBA" id="ARBA00022449"/>
    </source>
</evidence>
<dbReference type="PANTHER" id="PTHR10846">
    <property type="entry name" value="SODIUM/POTASSIUM/CALCIUM EXCHANGER"/>
    <property type="match status" value="1"/>
</dbReference>
<dbReference type="Gene3D" id="1.20.1420.30">
    <property type="entry name" value="NCX, central ion-binding region"/>
    <property type="match status" value="2"/>
</dbReference>
<keyword evidence="14" id="KW-0406">Ion transport</keyword>
<evidence type="ECO:0000256" key="14">
    <source>
        <dbReference type="ARBA" id="ARBA00023065"/>
    </source>
</evidence>
<keyword evidence="21" id="KW-1185">Reference proteome</keyword>
<dbReference type="InterPro" id="IPR004837">
    <property type="entry name" value="NaCa_Exmemb"/>
</dbReference>
<keyword evidence="7 18" id="KW-0812">Transmembrane</keyword>
<evidence type="ECO:0000256" key="3">
    <source>
        <dbReference type="ARBA" id="ARBA00022448"/>
    </source>
</evidence>
<evidence type="ECO:0000256" key="1">
    <source>
        <dbReference type="ARBA" id="ARBA00004141"/>
    </source>
</evidence>
<dbReference type="EMBL" id="LWCA01000015">
    <property type="protein sequence ID" value="OAF71908.1"/>
    <property type="molecule type" value="Genomic_DNA"/>
</dbReference>
<evidence type="ECO:0000313" key="21">
    <source>
        <dbReference type="Proteomes" id="UP000078046"/>
    </source>
</evidence>
<keyword evidence="16" id="KW-0739">Sodium transport</keyword>
<feature type="transmembrane region" description="Helical" evidence="18">
    <location>
        <begin position="123"/>
        <end position="145"/>
    </location>
</feature>
<proteinExistence type="inferred from homology"/>
<evidence type="ECO:0000313" key="20">
    <source>
        <dbReference type="EMBL" id="OAF71908.1"/>
    </source>
</evidence>
<evidence type="ECO:0000256" key="10">
    <source>
        <dbReference type="ARBA" id="ARBA00022847"/>
    </source>
</evidence>
<evidence type="ECO:0000256" key="12">
    <source>
        <dbReference type="ARBA" id="ARBA00022989"/>
    </source>
</evidence>
<protein>
    <submittedName>
        <fullName evidence="20">Na(+)/K(+)/Ca(2+)-exchange protein 4</fullName>
    </submittedName>
</protein>
<evidence type="ECO:0000256" key="2">
    <source>
        <dbReference type="ARBA" id="ARBA00005364"/>
    </source>
</evidence>
<evidence type="ECO:0000256" key="6">
    <source>
        <dbReference type="ARBA" id="ARBA00022568"/>
    </source>
</evidence>
<dbReference type="GO" id="GO:0015293">
    <property type="term" value="F:symporter activity"/>
    <property type="evidence" value="ECO:0007669"/>
    <property type="project" value="UniProtKB-KW"/>
</dbReference>
<keyword evidence="13" id="KW-0915">Sodium</keyword>
<gene>
    <name evidence="20" type="ORF">A3Q56_00307</name>
</gene>
<dbReference type="InterPro" id="IPR004481">
    <property type="entry name" value="K/Na/Ca-exchanger"/>
</dbReference>
<feature type="transmembrane region" description="Helical" evidence="18">
    <location>
        <begin position="252"/>
        <end position="273"/>
    </location>
</feature>
<keyword evidence="3" id="KW-0813">Transport</keyword>
<keyword evidence="12 18" id="KW-1133">Transmembrane helix</keyword>
<keyword evidence="11" id="KW-0630">Potassium</keyword>
<feature type="domain" description="Sodium/calcium exchanger membrane region" evidence="19">
    <location>
        <begin position="491"/>
        <end position="579"/>
    </location>
</feature>
<evidence type="ECO:0000259" key="19">
    <source>
        <dbReference type="Pfam" id="PF01699"/>
    </source>
</evidence>